<comment type="cofactor">
    <cofactor evidence="7">
        <name>Mg(2+)</name>
        <dbReference type="ChEBI" id="CHEBI:18420"/>
    </cofactor>
</comment>
<dbReference type="EMBL" id="LVJN01000020">
    <property type="protein sequence ID" value="OSM02366.1"/>
    <property type="molecule type" value="Genomic_DNA"/>
</dbReference>
<feature type="binding site" evidence="7">
    <location>
        <position position="150"/>
    </location>
    <ligand>
        <name>Mg(2+)</name>
        <dbReference type="ChEBI" id="CHEBI:18420"/>
    </ligand>
</feature>
<feature type="transmembrane region" description="Helical" evidence="8">
    <location>
        <begin position="158"/>
        <end position="177"/>
    </location>
</feature>
<dbReference type="PANTHER" id="PTHR22926:SF3">
    <property type="entry name" value="UNDECAPRENYL-PHOSPHATE ALPHA-N-ACETYLGLUCOSAMINYL 1-PHOSPHATE TRANSFERASE"/>
    <property type="match status" value="1"/>
</dbReference>
<keyword evidence="6 8" id="KW-0472">Membrane</keyword>
<feature type="transmembrane region" description="Helical" evidence="8">
    <location>
        <begin position="183"/>
        <end position="199"/>
    </location>
</feature>
<dbReference type="GO" id="GO:0009103">
    <property type="term" value="P:lipopolysaccharide biosynthetic process"/>
    <property type="evidence" value="ECO:0007669"/>
    <property type="project" value="TreeGrafter"/>
</dbReference>
<keyword evidence="7" id="KW-0479">Metal-binding</keyword>
<dbReference type="AlphaFoldDB" id="A0A1Y2K3Z8"/>
<dbReference type="CDD" id="cd06853">
    <property type="entry name" value="GT_WecA_like"/>
    <property type="match status" value="1"/>
</dbReference>
<gene>
    <name evidence="9" type="ORF">MAIT1_02501</name>
</gene>
<sequence length="345" mass="36893">MLMDFLIALAATLASLEALRRIAPRLGLMDRPDARKRHAVPTPLVGGLALNIGVFVGWLCDPALVADPAVQSLMLGMGALLIVGVWDDRRELSVRVRFLTQIGAAAVLIVWGDVTVRQLGDLVGVGLIELGPLHGLFTAICVVGVINALNMVDGLDGLSGSLALVSLLTLLALAMTAGQAQDMRVIALLLGGVVGFWLYNARIFGRSRALVFMGDAGSMVLGLALAWLTIHMTQQTPAAMSASSALWVVLVPLVDMFSSLFRRLSEGSKPFGADRRHFHHWLQANGLSVNATVLTMSALAVLGGAAAFWGDASGVPQWVRFVAINLLCFVYFLSVRRFWRARGDA</sequence>
<dbReference type="GO" id="GO:0016780">
    <property type="term" value="F:phosphotransferase activity, for other substituted phosphate groups"/>
    <property type="evidence" value="ECO:0007669"/>
    <property type="project" value="InterPro"/>
</dbReference>
<evidence type="ECO:0000313" key="9">
    <source>
        <dbReference type="EMBL" id="OSM02366.1"/>
    </source>
</evidence>
<evidence type="ECO:0000256" key="3">
    <source>
        <dbReference type="ARBA" id="ARBA00022679"/>
    </source>
</evidence>
<comment type="caution">
    <text evidence="9">The sequence shown here is derived from an EMBL/GenBank/DDBJ whole genome shotgun (WGS) entry which is preliminary data.</text>
</comment>
<dbReference type="GO" id="GO:0071555">
    <property type="term" value="P:cell wall organization"/>
    <property type="evidence" value="ECO:0007669"/>
    <property type="project" value="TreeGrafter"/>
</dbReference>
<feature type="transmembrane region" description="Helical" evidence="8">
    <location>
        <begin position="69"/>
        <end position="86"/>
    </location>
</feature>
<feature type="transmembrane region" description="Helical" evidence="8">
    <location>
        <begin position="122"/>
        <end position="146"/>
    </location>
</feature>
<proteinExistence type="predicted"/>
<dbReference type="STRING" id="1434232.MAIT1_02501"/>
<evidence type="ECO:0000256" key="8">
    <source>
        <dbReference type="SAM" id="Phobius"/>
    </source>
</evidence>
<feature type="binding site" evidence="7">
    <location>
        <position position="215"/>
    </location>
    <ligand>
        <name>Mg(2+)</name>
        <dbReference type="ChEBI" id="CHEBI:18420"/>
    </ligand>
</feature>
<organism evidence="9 10">
    <name type="scientific">Magnetofaba australis IT-1</name>
    <dbReference type="NCBI Taxonomy" id="1434232"/>
    <lineage>
        <taxon>Bacteria</taxon>
        <taxon>Pseudomonadati</taxon>
        <taxon>Pseudomonadota</taxon>
        <taxon>Magnetococcia</taxon>
        <taxon>Magnetococcales</taxon>
        <taxon>Magnetococcaceae</taxon>
        <taxon>Magnetofaba</taxon>
    </lineage>
</organism>
<protein>
    <submittedName>
        <fullName evidence="9">Putative glycosyl transferase family protein</fullName>
    </submittedName>
</protein>
<dbReference type="GO" id="GO:0005886">
    <property type="term" value="C:plasma membrane"/>
    <property type="evidence" value="ECO:0007669"/>
    <property type="project" value="UniProtKB-SubCell"/>
</dbReference>
<feature type="transmembrane region" description="Helical" evidence="8">
    <location>
        <begin position="98"/>
        <end position="116"/>
    </location>
</feature>
<feature type="transmembrane region" description="Helical" evidence="8">
    <location>
        <begin position="242"/>
        <end position="261"/>
    </location>
</feature>
<keyword evidence="7" id="KW-0460">Magnesium</keyword>
<evidence type="ECO:0000256" key="2">
    <source>
        <dbReference type="ARBA" id="ARBA00022475"/>
    </source>
</evidence>
<dbReference type="Pfam" id="PF00953">
    <property type="entry name" value="Glycos_transf_4"/>
    <property type="match status" value="1"/>
</dbReference>
<name>A0A1Y2K3Z8_9PROT</name>
<evidence type="ECO:0000256" key="4">
    <source>
        <dbReference type="ARBA" id="ARBA00022692"/>
    </source>
</evidence>
<keyword evidence="3 9" id="KW-0808">Transferase</keyword>
<feature type="transmembrane region" description="Helical" evidence="8">
    <location>
        <begin position="282"/>
        <end position="309"/>
    </location>
</feature>
<keyword evidence="4 8" id="KW-0812">Transmembrane</keyword>
<dbReference type="GO" id="GO:0046872">
    <property type="term" value="F:metal ion binding"/>
    <property type="evidence" value="ECO:0007669"/>
    <property type="project" value="UniProtKB-KW"/>
</dbReference>
<evidence type="ECO:0000256" key="7">
    <source>
        <dbReference type="PIRSR" id="PIRSR600715-1"/>
    </source>
</evidence>
<comment type="subcellular location">
    <subcellularLocation>
        <location evidence="1">Cell membrane</location>
        <topology evidence="1">Multi-pass membrane protein</topology>
    </subcellularLocation>
</comment>
<evidence type="ECO:0000256" key="5">
    <source>
        <dbReference type="ARBA" id="ARBA00022989"/>
    </source>
</evidence>
<feature type="transmembrane region" description="Helical" evidence="8">
    <location>
        <begin position="211"/>
        <end position="230"/>
    </location>
</feature>
<dbReference type="Proteomes" id="UP000194003">
    <property type="component" value="Unassembled WGS sequence"/>
</dbReference>
<dbReference type="GO" id="GO:0044038">
    <property type="term" value="P:cell wall macromolecule biosynthetic process"/>
    <property type="evidence" value="ECO:0007669"/>
    <property type="project" value="TreeGrafter"/>
</dbReference>
<dbReference type="OrthoDB" id="9783652at2"/>
<keyword evidence="2" id="KW-1003">Cell membrane</keyword>
<evidence type="ECO:0000256" key="1">
    <source>
        <dbReference type="ARBA" id="ARBA00004651"/>
    </source>
</evidence>
<dbReference type="PANTHER" id="PTHR22926">
    <property type="entry name" value="PHOSPHO-N-ACETYLMURAMOYL-PENTAPEPTIDE-TRANSFERASE"/>
    <property type="match status" value="1"/>
</dbReference>
<keyword evidence="5 8" id="KW-1133">Transmembrane helix</keyword>
<accession>A0A1Y2K3Z8</accession>
<evidence type="ECO:0000313" key="10">
    <source>
        <dbReference type="Proteomes" id="UP000194003"/>
    </source>
</evidence>
<feature type="transmembrane region" description="Helical" evidence="8">
    <location>
        <begin position="315"/>
        <end position="333"/>
    </location>
</feature>
<dbReference type="InterPro" id="IPR000715">
    <property type="entry name" value="Glycosyl_transferase_4"/>
</dbReference>
<reference evidence="9 10" key="1">
    <citation type="journal article" date="2016" name="BMC Genomics">
        <title>Combined genomic and structural analyses of a cultured magnetotactic bacterium reveals its niche adaptation to a dynamic environment.</title>
        <authorList>
            <person name="Araujo A.C."/>
            <person name="Morillo V."/>
            <person name="Cypriano J."/>
            <person name="Teixeira L.C."/>
            <person name="Leao P."/>
            <person name="Lyra S."/>
            <person name="Almeida L.G."/>
            <person name="Bazylinski D.A."/>
            <person name="Vasconcellos A.T."/>
            <person name="Abreu F."/>
            <person name="Lins U."/>
        </authorList>
    </citation>
    <scope>NUCLEOTIDE SEQUENCE [LARGE SCALE GENOMIC DNA]</scope>
    <source>
        <strain evidence="9 10">IT-1</strain>
    </source>
</reference>
<keyword evidence="10" id="KW-1185">Reference proteome</keyword>
<dbReference type="RefSeq" id="WP_085444846.1">
    <property type="nucleotide sequence ID" value="NZ_LVJN01000020.1"/>
</dbReference>
<evidence type="ECO:0000256" key="6">
    <source>
        <dbReference type="ARBA" id="ARBA00023136"/>
    </source>
</evidence>